<evidence type="ECO:0000313" key="2">
    <source>
        <dbReference type="Proteomes" id="UP000035680"/>
    </source>
</evidence>
<name>A0A0K0FT50_STRVS</name>
<accession>A0A0K0FT50</accession>
<keyword evidence="1" id="KW-0472">Membrane</keyword>
<protein>
    <submittedName>
        <fullName evidence="3">RING-type domain-containing protein</fullName>
    </submittedName>
</protein>
<evidence type="ECO:0000313" key="3">
    <source>
        <dbReference type="WBParaSite" id="SVE_1481600.2"/>
    </source>
</evidence>
<proteinExistence type="predicted"/>
<organism evidence="2 3">
    <name type="scientific">Strongyloides venezuelensis</name>
    <name type="common">Threadworm</name>
    <dbReference type="NCBI Taxonomy" id="75913"/>
    <lineage>
        <taxon>Eukaryota</taxon>
        <taxon>Metazoa</taxon>
        <taxon>Ecdysozoa</taxon>
        <taxon>Nematoda</taxon>
        <taxon>Chromadorea</taxon>
        <taxon>Rhabditida</taxon>
        <taxon>Tylenchina</taxon>
        <taxon>Panagrolaimomorpha</taxon>
        <taxon>Strongyloidoidea</taxon>
        <taxon>Strongyloididae</taxon>
        <taxon>Strongyloides</taxon>
    </lineage>
</organism>
<feature type="transmembrane region" description="Helical" evidence="1">
    <location>
        <begin position="269"/>
        <end position="291"/>
    </location>
</feature>
<dbReference type="WBParaSite" id="SVE_1481600.2">
    <property type="protein sequence ID" value="SVE_1481600.2"/>
    <property type="gene ID" value="SVE_1481600"/>
</dbReference>
<dbReference type="AlphaFoldDB" id="A0A0K0FT50"/>
<reference evidence="2" key="1">
    <citation type="submission" date="2014-07" db="EMBL/GenBank/DDBJ databases">
        <authorList>
            <person name="Martin A.A"/>
            <person name="De Silva N."/>
        </authorList>
    </citation>
    <scope>NUCLEOTIDE SEQUENCE</scope>
</reference>
<sequence length="743" mass="83801">MVITLLAVLFLFVAVLILSFFILLHIKILPSRIPKTKKSEGLKKSISSLVANEDVLSDDLTGEPMDHSDVYDSDDYQPNNCYDADDYESSNGVSTTEVNVSGKLLKSAIETLLYTANVPCFVKNKVHAPICDRSIIPKVMKNGSFKFREGYRGCYKWSFNFSMHFRLKHGRVPGESLDDFLKRKAKLFCYMREVKKKVRAKYSKLSAKKKREVARCNRKSTENRESDGEDVVVNVDSLLATTIATTAVTTTTTTEILDKMKEAIYEYSWSLLTEFFEAIFLMFLMIILYHLQKCCRRERYSDTVQLTGVRVIQSPSSLNVEDLTDIANLSSSLTTEITIIPIGDEGNTSNVISENNVSNVRNRDNTSNVNNEDNISNIVDKGEIFVRNNISNVKESKNSNYNADVVTALKTINRQLNESSSDTWSSMNPFPIIEKFNVLDKRVEDNTNFRKSVKRKLNEEVFLETDENFEISLSNYVRYLRGNNLTLEALLLLRLLNKGTRPLSSARIMFYKSLIIKHQFINAPDVYDARKAVCSINGLSGIPSFVRYSNVRSLTYLTDIYKSRNVEKFTGITLNGSIRGPLPPALTVLGLSGFEYAINVNLVEMIQGLTSLSIFISGNCRVTGVVYQSLSKSKSLKALICLSHKYKCFLTSIKKDLVTELTIVPDSHNSNQHYFEAKKARRVKKNGKNKNSHVVRLGCRGKVFYCDDTILSIICGVSLPEQFQSSESVTTLEERAAMLAAGF</sequence>
<feature type="transmembrane region" description="Helical" evidence="1">
    <location>
        <begin position="6"/>
        <end position="29"/>
    </location>
</feature>
<keyword evidence="1" id="KW-0812">Transmembrane</keyword>
<keyword evidence="1" id="KW-1133">Transmembrane helix</keyword>
<reference evidence="3" key="2">
    <citation type="submission" date="2015-08" db="UniProtKB">
        <authorList>
            <consortium name="WormBaseParasite"/>
        </authorList>
    </citation>
    <scope>IDENTIFICATION</scope>
</reference>
<evidence type="ECO:0000256" key="1">
    <source>
        <dbReference type="SAM" id="Phobius"/>
    </source>
</evidence>
<dbReference type="Proteomes" id="UP000035680">
    <property type="component" value="Unassembled WGS sequence"/>
</dbReference>
<keyword evidence="2" id="KW-1185">Reference proteome</keyword>